<organism evidence="2 3">
    <name type="scientific">Viridothelium virens</name>
    <name type="common">Speckled blister lichen</name>
    <name type="synonym">Trypethelium virens</name>
    <dbReference type="NCBI Taxonomy" id="1048519"/>
    <lineage>
        <taxon>Eukaryota</taxon>
        <taxon>Fungi</taxon>
        <taxon>Dikarya</taxon>
        <taxon>Ascomycota</taxon>
        <taxon>Pezizomycotina</taxon>
        <taxon>Dothideomycetes</taxon>
        <taxon>Dothideomycetes incertae sedis</taxon>
        <taxon>Trypetheliales</taxon>
        <taxon>Trypetheliaceae</taxon>
        <taxon>Viridothelium</taxon>
    </lineage>
</organism>
<dbReference type="EMBL" id="ML991871">
    <property type="protein sequence ID" value="KAF2229202.1"/>
    <property type="molecule type" value="Genomic_DNA"/>
</dbReference>
<dbReference type="Pfam" id="PF03992">
    <property type="entry name" value="ABM"/>
    <property type="match status" value="1"/>
</dbReference>
<reference evidence="2" key="1">
    <citation type="journal article" date="2020" name="Stud. Mycol.">
        <title>101 Dothideomycetes genomes: a test case for predicting lifestyles and emergence of pathogens.</title>
        <authorList>
            <person name="Haridas S."/>
            <person name="Albert R."/>
            <person name="Binder M."/>
            <person name="Bloem J."/>
            <person name="Labutti K."/>
            <person name="Salamov A."/>
            <person name="Andreopoulos B."/>
            <person name="Baker S."/>
            <person name="Barry K."/>
            <person name="Bills G."/>
            <person name="Bluhm B."/>
            <person name="Cannon C."/>
            <person name="Castanera R."/>
            <person name="Culley D."/>
            <person name="Daum C."/>
            <person name="Ezra D."/>
            <person name="Gonzalez J."/>
            <person name="Henrissat B."/>
            <person name="Kuo A."/>
            <person name="Liang C."/>
            <person name="Lipzen A."/>
            <person name="Lutzoni F."/>
            <person name="Magnuson J."/>
            <person name="Mondo S."/>
            <person name="Nolan M."/>
            <person name="Ohm R."/>
            <person name="Pangilinan J."/>
            <person name="Park H.-J."/>
            <person name="Ramirez L."/>
            <person name="Alfaro M."/>
            <person name="Sun H."/>
            <person name="Tritt A."/>
            <person name="Yoshinaga Y."/>
            <person name="Zwiers L.-H."/>
            <person name="Turgeon B."/>
            <person name="Goodwin S."/>
            <person name="Spatafora J."/>
            <person name="Crous P."/>
            <person name="Grigoriev I."/>
        </authorList>
    </citation>
    <scope>NUCLEOTIDE SEQUENCE</scope>
    <source>
        <strain evidence="2">Tuck. ex Michener</strain>
    </source>
</reference>
<dbReference type="OrthoDB" id="4126315at2759"/>
<proteinExistence type="predicted"/>
<evidence type="ECO:0000259" key="1">
    <source>
        <dbReference type="Pfam" id="PF03992"/>
    </source>
</evidence>
<dbReference type="Proteomes" id="UP000800092">
    <property type="component" value="Unassembled WGS sequence"/>
</dbReference>
<dbReference type="InterPro" id="IPR007138">
    <property type="entry name" value="ABM_dom"/>
</dbReference>
<feature type="domain" description="ABM" evidence="1">
    <location>
        <begin position="9"/>
        <end position="62"/>
    </location>
</feature>
<gene>
    <name evidence="2" type="ORF">EV356DRAFT_456276</name>
</gene>
<evidence type="ECO:0000313" key="2">
    <source>
        <dbReference type="EMBL" id="KAF2229202.1"/>
    </source>
</evidence>
<keyword evidence="3" id="KW-1185">Reference proteome</keyword>
<dbReference type="AlphaFoldDB" id="A0A6A6GTU6"/>
<accession>A0A6A6GTU6</accession>
<evidence type="ECO:0000313" key="3">
    <source>
        <dbReference type="Proteomes" id="UP000800092"/>
    </source>
</evidence>
<name>A0A6A6GTU6_VIRVR</name>
<sequence length="115" mass="13325">MSSQYGTSLHITITIDPRNEEAFLQALKPAFDAASAEPENTFSQVYRNSDKPGQFKFVENWNASKEWLIEVQLQKGYYKPYADATRPMWIEPLKLEFYDQLPPVFRHVHMQGPTG</sequence>
<dbReference type="InterPro" id="IPR011008">
    <property type="entry name" value="Dimeric_a/b-barrel"/>
</dbReference>
<dbReference type="Gene3D" id="3.30.70.100">
    <property type="match status" value="1"/>
</dbReference>
<dbReference type="SUPFAM" id="SSF54909">
    <property type="entry name" value="Dimeric alpha+beta barrel"/>
    <property type="match status" value="1"/>
</dbReference>
<protein>
    <recommendedName>
        <fullName evidence="1">ABM domain-containing protein</fullName>
    </recommendedName>
</protein>